<sequence>MKQLPKTEAKQVISQLEELRQLLNDSLQTGTIDSSVLSSLKELTTSNQALLTDLLPFFRLTDTHKKQVGLHMSAVKTYGHMDVIPLIQQIFPIAEHSFLVHYFSGKVQWVNLNLEKNELIAYPMINPLAVNFTTVMDYGNSFLFLDSNGQSYYLTKQDLLAAEEMQQKPLLKQGGKSIAFKDNQWLLKLEHHQCLAISKKGTLYRVNLTSLFNPVILETKQLDTPQPFLAICQLNTHLLFLGNEKGKVICIQCLPKKIRLRSTIPCLTTSVQKIMPLVGSNKLTRQLAVLGLNGEWAIINPDLSVQPGQTLEGTLFTGSSAAGTALFLNDLGQAYFLEENFNQWEINPYATQSDWWLTYIIGLDATHYLLQDVDNSFQLLRIQTLRHPQDLQQFNPYQKREVPYGQTN</sequence>
<dbReference type="EMBL" id="PXZH01000002">
    <property type="protein sequence ID" value="RST89357.1"/>
    <property type="molecule type" value="Genomic_DNA"/>
</dbReference>
<keyword evidence="2" id="KW-1185">Reference proteome</keyword>
<gene>
    <name evidence="1" type="ORF">C7P63_06170</name>
</gene>
<evidence type="ECO:0000313" key="2">
    <source>
        <dbReference type="Proteomes" id="UP000277864"/>
    </source>
</evidence>
<dbReference type="RefSeq" id="WP_125943290.1">
    <property type="nucleotide sequence ID" value="NZ_PXZH01000002.1"/>
</dbReference>
<protein>
    <submittedName>
        <fullName evidence="1">Uncharacterized protein</fullName>
    </submittedName>
</protein>
<evidence type="ECO:0000313" key="1">
    <source>
        <dbReference type="EMBL" id="RST89357.1"/>
    </source>
</evidence>
<comment type="caution">
    <text evidence="1">The sequence shown here is derived from an EMBL/GenBank/DDBJ whole genome shotgun (WGS) entry which is preliminary data.</text>
</comment>
<reference evidence="1 2" key="1">
    <citation type="submission" date="2018-03" db="EMBL/GenBank/DDBJ databases">
        <authorList>
            <person name="Gulvik C.A."/>
        </authorList>
    </citation>
    <scope>NUCLEOTIDE SEQUENCE [LARGE SCALE GENOMIC DNA]</scope>
    <source>
        <strain evidence="1 2">JCM 31581</strain>
    </source>
</reference>
<dbReference type="AlphaFoldDB" id="A0A429Z6M7"/>
<dbReference type="OrthoDB" id="1704491at2"/>
<dbReference type="Proteomes" id="UP000277864">
    <property type="component" value="Unassembled WGS sequence"/>
</dbReference>
<proteinExistence type="predicted"/>
<accession>A0A429Z6M7</accession>
<organism evidence="1 2">
    <name type="scientific">Vagococcus humatus</name>
    <dbReference type="NCBI Taxonomy" id="1889241"/>
    <lineage>
        <taxon>Bacteria</taxon>
        <taxon>Bacillati</taxon>
        <taxon>Bacillota</taxon>
        <taxon>Bacilli</taxon>
        <taxon>Lactobacillales</taxon>
        <taxon>Enterococcaceae</taxon>
        <taxon>Vagococcus</taxon>
    </lineage>
</organism>
<name>A0A429Z6M7_9ENTE</name>